<reference evidence="3" key="1">
    <citation type="submission" date="2016-10" db="EMBL/GenBank/DDBJ databases">
        <authorList>
            <person name="Benchimol M."/>
            <person name="Almeida L.G."/>
            <person name="Vasconcelos A.T."/>
            <person name="Perreira-Neves A."/>
            <person name="Rosa I.A."/>
            <person name="Tasca T."/>
            <person name="Bogo M.R."/>
            <person name="de Souza W."/>
        </authorList>
    </citation>
    <scope>NUCLEOTIDE SEQUENCE [LARGE SCALE GENOMIC DNA]</scope>
    <source>
        <strain evidence="3">K</strain>
    </source>
</reference>
<comment type="catalytic activity">
    <reaction evidence="1">
        <text>O-phospho-L-threonyl-[protein] + H2O = L-threonyl-[protein] + phosphate</text>
        <dbReference type="Rhea" id="RHEA:47004"/>
        <dbReference type="Rhea" id="RHEA-COMP:11060"/>
        <dbReference type="Rhea" id="RHEA-COMP:11605"/>
        <dbReference type="ChEBI" id="CHEBI:15377"/>
        <dbReference type="ChEBI" id="CHEBI:30013"/>
        <dbReference type="ChEBI" id="CHEBI:43474"/>
        <dbReference type="ChEBI" id="CHEBI:61977"/>
        <dbReference type="EC" id="3.1.3.16"/>
    </reaction>
</comment>
<dbReference type="PANTHER" id="PTHR11668:SF494">
    <property type="entry name" value="PROTEIN PHOSPHATASE, PUTATIVE-RELATED"/>
    <property type="match status" value="1"/>
</dbReference>
<proteinExistence type="inferred from homology"/>
<dbReference type="InterPro" id="IPR029052">
    <property type="entry name" value="Metallo-depent_PP-like"/>
</dbReference>
<dbReference type="RefSeq" id="XP_068363374.1">
    <property type="nucleotide sequence ID" value="XM_068501461.1"/>
</dbReference>
<dbReference type="SMART" id="SM00156">
    <property type="entry name" value="PP2Ac"/>
    <property type="match status" value="1"/>
</dbReference>
<comment type="similarity">
    <text evidence="1">Belongs to the PPP phosphatase family.</text>
</comment>
<gene>
    <name evidence="3" type="ORF">TRFO_20542</name>
</gene>
<dbReference type="VEuPathDB" id="TrichDB:TRFO_20542"/>
<evidence type="ECO:0000313" key="3">
    <source>
        <dbReference type="EMBL" id="OHT10238.1"/>
    </source>
</evidence>
<dbReference type="GO" id="GO:0005737">
    <property type="term" value="C:cytoplasm"/>
    <property type="evidence" value="ECO:0007669"/>
    <property type="project" value="TreeGrafter"/>
</dbReference>
<evidence type="ECO:0000256" key="1">
    <source>
        <dbReference type="RuleBase" id="RU004273"/>
    </source>
</evidence>
<dbReference type="CDD" id="cd00144">
    <property type="entry name" value="MPP_PPP_family"/>
    <property type="match status" value="1"/>
</dbReference>
<dbReference type="EMBL" id="MLAK01000617">
    <property type="protein sequence ID" value="OHT10238.1"/>
    <property type="molecule type" value="Genomic_DNA"/>
</dbReference>
<dbReference type="InterPro" id="IPR006186">
    <property type="entry name" value="Ser/Thr-sp_prot-phosphatase"/>
</dbReference>
<dbReference type="GO" id="GO:0005634">
    <property type="term" value="C:nucleus"/>
    <property type="evidence" value="ECO:0007669"/>
    <property type="project" value="TreeGrafter"/>
</dbReference>
<dbReference type="Pfam" id="PF00149">
    <property type="entry name" value="Metallophos"/>
    <property type="match status" value="2"/>
</dbReference>
<dbReference type="PROSITE" id="PS00125">
    <property type="entry name" value="SER_THR_PHOSPHATASE"/>
    <property type="match status" value="1"/>
</dbReference>
<dbReference type="PANTHER" id="PTHR11668">
    <property type="entry name" value="SERINE/THREONINE PROTEIN PHOSPHATASE"/>
    <property type="match status" value="1"/>
</dbReference>
<dbReference type="GO" id="GO:0004722">
    <property type="term" value="F:protein serine/threonine phosphatase activity"/>
    <property type="evidence" value="ECO:0007669"/>
    <property type="project" value="UniProtKB-EC"/>
</dbReference>
<dbReference type="SUPFAM" id="SSF56300">
    <property type="entry name" value="Metallo-dependent phosphatases"/>
    <property type="match status" value="1"/>
</dbReference>
<name>A0A1J4KKL5_9EUKA</name>
<dbReference type="Proteomes" id="UP000179807">
    <property type="component" value="Unassembled WGS sequence"/>
</dbReference>
<feature type="domain" description="Serine/threonine specific protein phosphatases" evidence="2">
    <location>
        <begin position="178"/>
        <end position="183"/>
    </location>
</feature>
<protein>
    <recommendedName>
        <fullName evidence="1">Serine/threonine-protein phosphatase</fullName>
        <ecNumber evidence="1">3.1.3.16</ecNumber>
    </recommendedName>
</protein>
<dbReference type="InterPro" id="IPR004843">
    <property type="entry name" value="Calcineurin-like_PHP"/>
</dbReference>
<sequence length="530" mass="60285">MERETTLNGLVSIQYFYFLLIIQNHLFNNQISIFFPDFQRPSKNNQKTHSSKMTASHILAIFQPFFNADDEDVKMFGTPQFPIPSFEENVIIDICHQARDILTVLPIISEISSGDAMIVGDIHGNLRDLCRIIREYQKTNPRYLVFLGDYVDRGEFSIEVILIVFSLFIQNPDRVILLRGNHEFRTVNQSYGFLNELEQKYRKEGLPQLSPNYSINQIPSCQSISSINQVTQNMAPINRMPIPSIGSEKIVKNLKFANPNSIVRNPAGGIASSMSLSGPQLLKTQFALAPNNYKITNKFESNNIWETVNEVFDWMQLCCIINGREFCCHGGISTKDAGVMLCEKIRSFSRPIHAFDDEFLHGLVWADPGEEVAGVLESKRGNICFSKSSILTFLNNNRFARLIRGHELVQGGIQFFANEKVVTVFSSGNYKGNNEAGFIVIANNGHIDRYRLPFIMQMHRRETMFAPQLCQSRSSSQFSKLSRVRVKSSAHFDLNQAMPMSFKLQTIKPVKSMKRLNMTFVDVNSRGEGQ</sequence>
<accession>A0A1J4KKL5</accession>
<keyword evidence="1" id="KW-0378">Hydrolase</keyword>
<dbReference type="PRINTS" id="PR00114">
    <property type="entry name" value="STPHPHTASE"/>
</dbReference>
<dbReference type="InterPro" id="IPR050341">
    <property type="entry name" value="PP1_catalytic_subunit"/>
</dbReference>
<evidence type="ECO:0000259" key="2">
    <source>
        <dbReference type="PROSITE" id="PS00125"/>
    </source>
</evidence>
<dbReference type="GeneID" id="94836165"/>
<dbReference type="EC" id="3.1.3.16" evidence="1"/>
<keyword evidence="4" id="KW-1185">Reference proteome</keyword>
<comment type="caution">
    <text evidence="3">The sequence shown here is derived from an EMBL/GenBank/DDBJ whole genome shotgun (WGS) entry which is preliminary data.</text>
</comment>
<evidence type="ECO:0000313" key="4">
    <source>
        <dbReference type="Proteomes" id="UP000179807"/>
    </source>
</evidence>
<dbReference type="AlphaFoldDB" id="A0A1J4KKL5"/>
<organism evidence="3 4">
    <name type="scientific">Tritrichomonas foetus</name>
    <dbReference type="NCBI Taxonomy" id="1144522"/>
    <lineage>
        <taxon>Eukaryota</taxon>
        <taxon>Metamonada</taxon>
        <taxon>Parabasalia</taxon>
        <taxon>Tritrichomonadida</taxon>
        <taxon>Tritrichomonadidae</taxon>
        <taxon>Tritrichomonas</taxon>
    </lineage>
</organism>
<dbReference type="Gene3D" id="3.60.21.10">
    <property type="match status" value="2"/>
</dbReference>